<evidence type="ECO:0000313" key="6">
    <source>
        <dbReference type="EMBL" id="KAH3872974.1"/>
    </source>
</evidence>
<dbReference type="GO" id="GO:0016459">
    <property type="term" value="C:myosin complex"/>
    <property type="evidence" value="ECO:0007669"/>
    <property type="project" value="UniProtKB-KW"/>
</dbReference>
<organism evidence="6 7">
    <name type="scientific">Dreissena polymorpha</name>
    <name type="common">Zebra mussel</name>
    <name type="synonym">Mytilus polymorpha</name>
    <dbReference type="NCBI Taxonomy" id="45954"/>
    <lineage>
        <taxon>Eukaryota</taxon>
        <taxon>Metazoa</taxon>
        <taxon>Spiralia</taxon>
        <taxon>Lophotrochozoa</taxon>
        <taxon>Mollusca</taxon>
        <taxon>Bivalvia</taxon>
        <taxon>Autobranchia</taxon>
        <taxon>Heteroconchia</taxon>
        <taxon>Euheterodonta</taxon>
        <taxon>Imparidentia</taxon>
        <taxon>Neoheterodontei</taxon>
        <taxon>Myida</taxon>
        <taxon>Dreissenoidea</taxon>
        <taxon>Dreissenidae</taxon>
        <taxon>Dreissena</taxon>
    </lineage>
</organism>
<dbReference type="GO" id="GO:0003774">
    <property type="term" value="F:cytoskeletal motor activity"/>
    <property type="evidence" value="ECO:0007669"/>
    <property type="project" value="InterPro"/>
</dbReference>
<dbReference type="Pfam" id="PF00063">
    <property type="entry name" value="Myosin_head"/>
    <property type="match status" value="1"/>
</dbReference>
<accession>A0A9D4MB09</accession>
<protein>
    <recommendedName>
        <fullName evidence="5">Myosin motor domain-containing protein</fullName>
    </recommendedName>
</protein>
<evidence type="ECO:0000256" key="4">
    <source>
        <dbReference type="ARBA" id="ARBA00023175"/>
    </source>
</evidence>
<evidence type="ECO:0000256" key="2">
    <source>
        <dbReference type="ARBA" id="ARBA00022840"/>
    </source>
</evidence>
<dbReference type="EMBL" id="JAIWYP010000002">
    <property type="protein sequence ID" value="KAH3872974.1"/>
    <property type="molecule type" value="Genomic_DNA"/>
</dbReference>
<dbReference type="InterPro" id="IPR001609">
    <property type="entry name" value="Myosin_head_motor_dom-like"/>
</dbReference>
<dbReference type="InterPro" id="IPR027417">
    <property type="entry name" value="P-loop_NTPase"/>
</dbReference>
<proteinExistence type="predicted"/>
<keyword evidence="4" id="KW-0505">Motor protein</keyword>
<dbReference type="Gene3D" id="3.40.850.10">
    <property type="entry name" value="Kinesin motor domain"/>
    <property type="match status" value="1"/>
</dbReference>
<evidence type="ECO:0000259" key="5">
    <source>
        <dbReference type="Pfam" id="PF00063"/>
    </source>
</evidence>
<gene>
    <name evidence="6" type="ORF">DPMN_036198</name>
</gene>
<keyword evidence="3" id="KW-0518">Myosin</keyword>
<name>A0A9D4MB09_DREPO</name>
<keyword evidence="1" id="KW-0547">Nucleotide-binding</keyword>
<feature type="domain" description="Myosin motor" evidence="5">
    <location>
        <begin position="1"/>
        <end position="38"/>
    </location>
</feature>
<keyword evidence="2" id="KW-0067">ATP-binding</keyword>
<evidence type="ECO:0000256" key="3">
    <source>
        <dbReference type="ARBA" id="ARBA00023123"/>
    </source>
</evidence>
<evidence type="ECO:0000313" key="7">
    <source>
        <dbReference type="Proteomes" id="UP000828390"/>
    </source>
</evidence>
<reference evidence="6" key="1">
    <citation type="journal article" date="2019" name="bioRxiv">
        <title>The Genome of the Zebra Mussel, Dreissena polymorpha: A Resource for Invasive Species Research.</title>
        <authorList>
            <person name="McCartney M.A."/>
            <person name="Auch B."/>
            <person name="Kono T."/>
            <person name="Mallez S."/>
            <person name="Zhang Y."/>
            <person name="Obille A."/>
            <person name="Becker A."/>
            <person name="Abrahante J.E."/>
            <person name="Garbe J."/>
            <person name="Badalamenti J.P."/>
            <person name="Herman A."/>
            <person name="Mangelson H."/>
            <person name="Liachko I."/>
            <person name="Sullivan S."/>
            <person name="Sone E.D."/>
            <person name="Koren S."/>
            <person name="Silverstein K.A.T."/>
            <person name="Beckman K.B."/>
            <person name="Gohl D.M."/>
        </authorList>
    </citation>
    <scope>NUCLEOTIDE SEQUENCE</scope>
    <source>
        <strain evidence="6">Duluth1</strain>
        <tissue evidence="6">Whole animal</tissue>
    </source>
</reference>
<keyword evidence="7" id="KW-1185">Reference proteome</keyword>
<reference evidence="6" key="2">
    <citation type="submission" date="2020-11" db="EMBL/GenBank/DDBJ databases">
        <authorList>
            <person name="McCartney M.A."/>
            <person name="Auch B."/>
            <person name="Kono T."/>
            <person name="Mallez S."/>
            <person name="Becker A."/>
            <person name="Gohl D.M."/>
            <person name="Silverstein K.A.T."/>
            <person name="Koren S."/>
            <person name="Bechman K.B."/>
            <person name="Herman A."/>
            <person name="Abrahante J.E."/>
            <person name="Garbe J."/>
        </authorList>
    </citation>
    <scope>NUCLEOTIDE SEQUENCE</scope>
    <source>
        <strain evidence="6">Duluth1</strain>
        <tissue evidence="6">Whole animal</tissue>
    </source>
</reference>
<evidence type="ECO:0000256" key="1">
    <source>
        <dbReference type="ARBA" id="ARBA00022741"/>
    </source>
</evidence>
<dbReference type="InterPro" id="IPR036961">
    <property type="entry name" value="Kinesin_motor_dom_sf"/>
</dbReference>
<comment type="caution">
    <text evidence="6">The sequence shown here is derived from an EMBL/GenBank/DDBJ whole genome shotgun (WGS) entry which is preliminary data.</text>
</comment>
<dbReference type="Proteomes" id="UP000828390">
    <property type="component" value="Unassembled WGS sequence"/>
</dbReference>
<dbReference type="GO" id="GO:0005524">
    <property type="term" value="F:ATP binding"/>
    <property type="evidence" value="ECO:0007669"/>
    <property type="project" value="UniProtKB-KW"/>
</dbReference>
<dbReference type="AlphaFoldDB" id="A0A9D4MB09"/>
<sequence>MKNLYTTPPHFVRCIIPNETKTPGVIDAPLVLNQLQVTCTGRYPYLQEGLPQQDHLLRVQAEILHPGP</sequence>
<dbReference type="SUPFAM" id="SSF52540">
    <property type="entry name" value="P-loop containing nucleoside triphosphate hydrolases"/>
    <property type="match status" value="1"/>
</dbReference>